<name>A0ABP9LX83_9MICO</name>
<feature type="transmembrane region" description="Helical" evidence="7">
    <location>
        <begin position="130"/>
        <end position="152"/>
    </location>
</feature>
<protein>
    <submittedName>
        <fullName evidence="9">Carbohydrate ABC transporter permease</fullName>
    </submittedName>
</protein>
<dbReference type="SUPFAM" id="SSF161098">
    <property type="entry name" value="MetI-like"/>
    <property type="match status" value="1"/>
</dbReference>
<comment type="subcellular location">
    <subcellularLocation>
        <location evidence="1 7">Cell membrane</location>
        <topology evidence="1 7">Multi-pass membrane protein</topology>
    </subcellularLocation>
</comment>
<evidence type="ECO:0000256" key="4">
    <source>
        <dbReference type="ARBA" id="ARBA00022692"/>
    </source>
</evidence>
<feature type="transmembrane region" description="Helical" evidence="7">
    <location>
        <begin position="264"/>
        <end position="285"/>
    </location>
</feature>
<dbReference type="PROSITE" id="PS50928">
    <property type="entry name" value="ABC_TM1"/>
    <property type="match status" value="1"/>
</dbReference>
<gene>
    <name evidence="9" type="ORF">GCM10025760_04520</name>
</gene>
<evidence type="ECO:0000256" key="3">
    <source>
        <dbReference type="ARBA" id="ARBA00022475"/>
    </source>
</evidence>
<keyword evidence="2 7" id="KW-0813">Transport</keyword>
<keyword evidence="5 7" id="KW-1133">Transmembrane helix</keyword>
<evidence type="ECO:0000256" key="7">
    <source>
        <dbReference type="RuleBase" id="RU363032"/>
    </source>
</evidence>
<comment type="similarity">
    <text evidence="7">Belongs to the binding-protein-dependent transport system permease family.</text>
</comment>
<keyword evidence="6 7" id="KW-0472">Membrane</keyword>
<dbReference type="Gene3D" id="1.10.3720.10">
    <property type="entry name" value="MetI-like"/>
    <property type="match status" value="1"/>
</dbReference>
<feature type="transmembrane region" description="Helical" evidence="7">
    <location>
        <begin position="164"/>
        <end position="184"/>
    </location>
</feature>
<keyword evidence="10" id="KW-1185">Reference proteome</keyword>
<evidence type="ECO:0000256" key="2">
    <source>
        <dbReference type="ARBA" id="ARBA00022448"/>
    </source>
</evidence>
<reference evidence="10" key="1">
    <citation type="journal article" date="2019" name="Int. J. Syst. Evol. Microbiol.">
        <title>The Global Catalogue of Microorganisms (GCM) 10K type strain sequencing project: providing services to taxonomists for standard genome sequencing and annotation.</title>
        <authorList>
            <consortium name="The Broad Institute Genomics Platform"/>
            <consortium name="The Broad Institute Genome Sequencing Center for Infectious Disease"/>
            <person name="Wu L."/>
            <person name="Ma J."/>
        </authorList>
    </citation>
    <scope>NUCLEOTIDE SEQUENCE [LARGE SCALE GENOMIC DNA]</scope>
    <source>
        <strain evidence="10">JCM 18959</strain>
    </source>
</reference>
<keyword evidence="4 7" id="KW-0812">Transmembrane</keyword>
<organism evidence="9 10">
    <name type="scientific">Microbacterium yannicii</name>
    <dbReference type="NCBI Taxonomy" id="671622"/>
    <lineage>
        <taxon>Bacteria</taxon>
        <taxon>Bacillati</taxon>
        <taxon>Actinomycetota</taxon>
        <taxon>Actinomycetes</taxon>
        <taxon>Micrococcales</taxon>
        <taxon>Microbacteriaceae</taxon>
        <taxon>Microbacterium</taxon>
    </lineage>
</organism>
<dbReference type="Proteomes" id="UP001501407">
    <property type="component" value="Unassembled WGS sequence"/>
</dbReference>
<accession>A0ABP9LX83</accession>
<sequence>MTDTLPATSTTRVHRENLRRAQGLRSVKVTAWHVALIAMVIVLLYPVAWLVSASFKSSGEIFTATQFWPQEWTPGNYTQALEGAGSLTFWQLLANSLILSVLSVVGNVFACTLAGYALARMRFRLQRPFFAFMIVTLMLPMHVILIPQYIIFQQLGLIGTFLPLVLPKFLGTEAFFVFLVVQFVRGIPRELDEAATVDGAGPYRTFFSVILPLLQPALITTAIFSFIWSWNDFFGQLIFLNNPATYTVQLGLRLFIDQSSTSSYGAMFAMSVLALLPVLLFFLVFQRYLVEGVATSGLKG</sequence>
<dbReference type="PANTHER" id="PTHR43744">
    <property type="entry name" value="ABC TRANSPORTER PERMEASE PROTEIN MG189-RELATED-RELATED"/>
    <property type="match status" value="1"/>
</dbReference>
<evidence type="ECO:0000256" key="1">
    <source>
        <dbReference type="ARBA" id="ARBA00004651"/>
    </source>
</evidence>
<dbReference type="CDD" id="cd06261">
    <property type="entry name" value="TM_PBP2"/>
    <property type="match status" value="1"/>
</dbReference>
<feature type="domain" description="ABC transmembrane type-1" evidence="8">
    <location>
        <begin position="93"/>
        <end position="285"/>
    </location>
</feature>
<dbReference type="InterPro" id="IPR035906">
    <property type="entry name" value="MetI-like_sf"/>
</dbReference>
<evidence type="ECO:0000256" key="6">
    <source>
        <dbReference type="ARBA" id="ARBA00023136"/>
    </source>
</evidence>
<dbReference type="RefSeq" id="WP_194412339.1">
    <property type="nucleotide sequence ID" value="NZ_BAABKZ010000001.1"/>
</dbReference>
<dbReference type="EMBL" id="BAABKZ010000001">
    <property type="protein sequence ID" value="GAA5085550.1"/>
    <property type="molecule type" value="Genomic_DNA"/>
</dbReference>
<dbReference type="PANTHER" id="PTHR43744:SF6">
    <property type="entry name" value="ABC TRANSPORTER PERMEASE PROTEIN YESQ-RELATED"/>
    <property type="match status" value="1"/>
</dbReference>
<feature type="transmembrane region" description="Helical" evidence="7">
    <location>
        <begin position="97"/>
        <end position="118"/>
    </location>
</feature>
<evidence type="ECO:0000256" key="5">
    <source>
        <dbReference type="ARBA" id="ARBA00022989"/>
    </source>
</evidence>
<keyword evidence="3" id="KW-1003">Cell membrane</keyword>
<comment type="caution">
    <text evidence="9">The sequence shown here is derived from an EMBL/GenBank/DDBJ whole genome shotgun (WGS) entry which is preliminary data.</text>
</comment>
<evidence type="ECO:0000313" key="10">
    <source>
        <dbReference type="Proteomes" id="UP001501407"/>
    </source>
</evidence>
<evidence type="ECO:0000259" key="8">
    <source>
        <dbReference type="PROSITE" id="PS50928"/>
    </source>
</evidence>
<dbReference type="Pfam" id="PF00528">
    <property type="entry name" value="BPD_transp_1"/>
    <property type="match status" value="1"/>
</dbReference>
<feature type="transmembrane region" description="Helical" evidence="7">
    <location>
        <begin position="205"/>
        <end position="227"/>
    </location>
</feature>
<dbReference type="InterPro" id="IPR000515">
    <property type="entry name" value="MetI-like"/>
</dbReference>
<proteinExistence type="inferred from homology"/>
<evidence type="ECO:0000313" key="9">
    <source>
        <dbReference type="EMBL" id="GAA5085550.1"/>
    </source>
</evidence>
<feature type="transmembrane region" description="Helical" evidence="7">
    <location>
        <begin position="29"/>
        <end position="51"/>
    </location>
</feature>